<sequence length="1163" mass="117672">MRRFSTRLALFCVLSVLSACSGGDSPAGPTTLPPPPTPAPIPPGVLSIAVAGLPTGTNADITVAGAAFARAASGTVSWVDVPAGQHTISVRPVRTADGTYAATPSSFSVTVVSGSTPTTATITYAPLPSALDLAIAGVPGGIDAPVTVSAPGGGDIAAPASRLLTNANTGRWKVSAGTLLSGGFRYAPSPAAIDTLVLYGDTARVTVRYNVSSGALAVALTGLPTGLAGAVQVTGPEGFNRALTGTVTLTELTPGAYQVIASTVTAGGISYRPAADTVNVTVSASLTAAPATVAYAAQVGRVVVTTSGLPSEATPAMTLTGGNVARALSGPATLDSLPVGSYALSAGLLTVAGVRYMPATATQSLAVTTGNTTTVNVAFSVVPTVVEVPVSGLPNGTGANISLTAPNGDASPVTATTRVSPAAAGRWRLTAGSVTSGGASYLPTPTSRDTTVTPGDTLRLPVQYTITTGSIAIVVGGLPGGAAGSVTVTGPGGYTQNVTSTSTLTLLAPGSYTVSAASVAPAGTTYLPTPTSQSVTVVASLVASPATVSYALATGAVAISTSGMPGGVTPTFSLTGTGAPRSASGAGTVSSLEVGSWTISANTIVSGATTYTPAPSSQSVSITPNGTATASFAYTTTVATNYAITNVYLTQAIQKLDNSVTLVAGRDALLRVFVQANAANTARPDVRVRIYDGASLLQTTTISAPETSVRTAMAEGTLTSTWNLLVAGANIRTSTRVLVDLDPTLAVTDADRSDNTWPTNGTPQSISVNTVPTFNVRFVPIVVGALTGNVTAGNKASFLSSVQRMFPLSAVSSDVRAPFTSSATAIQSNDGNGQWLTVLSEINALRTTDGAPSTMHYYGVLKVSYTSGIAGYGYVPGRAAIGWDYLPSGDLVAAHEWGHNFSRQHAPCGTSGDASYPYAGGVINFWGWNSLSNTLVSPTWTDVMGYCGNQWISDYNWAAVMQYRSASGGVSSADASGEGLLVWGRVVNGQIQLEPAFRVTAPVSASAPSASHRLELLDADGTTLLDTPIEAQRVDHATASDERQFAVIVPWSTTLEARLASIRVRDVRSPLSAVARKSARMTAPAAAGTGGTPIAPQLQAQVERTTDGRARVTWNSSAYPMAMVRDASTGALMGFVRRSGDAVVTGGRAVDVIFSDGVRTVRR</sequence>
<keyword evidence="3" id="KW-1185">Reference proteome</keyword>
<dbReference type="AlphaFoldDB" id="A0A6M4IPP3"/>
<keyword evidence="1" id="KW-0732">Signal</keyword>
<reference evidence="2 3" key="1">
    <citation type="submission" date="2020-05" db="EMBL/GenBank/DDBJ databases">
        <title>Complete genome sequence of Gemmatimonas greenlandica TET16.</title>
        <authorList>
            <person name="Zeng Y."/>
        </authorList>
    </citation>
    <scope>NUCLEOTIDE SEQUENCE [LARGE SCALE GENOMIC DNA]</scope>
    <source>
        <strain evidence="2 3">TET16</strain>
    </source>
</reference>
<name>A0A6M4IPP3_9BACT</name>
<feature type="chain" id="PRO_5026879100" evidence="1">
    <location>
        <begin position="22"/>
        <end position="1163"/>
    </location>
</feature>
<dbReference type="RefSeq" id="WP_171225468.1">
    <property type="nucleotide sequence ID" value="NZ_CP053085.1"/>
</dbReference>
<gene>
    <name evidence="2" type="ORF">HKW67_11205</name>
</gene>
<organism evidence="2 3">
    <name type="scientific">Gemmatimonas groenlandica</name>
    <dbReference type="NCBI Taxonomy" id="2732249"/>
    <lineage>
        <taxon>Bacteria</taxon>
        <taxon>Pseudomonadati</taxon>
        <taxon>Gemmatimonadota</taxon>
        <taxon>Gemmatimonadia</taxon>
        <taxon>Gemmatimonadales</taxon>
        <taxon>Gemmatimonadaceae</taxon>
        <taxon>Gemmatimonas</taxon>
    </lineage>
</organism>
<proteinExistence type="predicted"/>
<dbReference type="KEGG" id="ggr:HKW67_11205"/>
<feature type="signal peptide" evidence="1">
    <location>
        <begin position="1"/>
        <end position="21"/>
    </location>
</feature>
<accession>A0A6M4IPP3</accession>
<dbReference type="EMBL" id="CP053085">
    <property type="protein sequence ID" value="QJR36035.1"/>
    <property type="molecule type" value="Genomic_DNA"/>
</dbReference>
<evidence type="ECO:0000313" key="2">
    <source>
        <dbReference type="EMBL" id="QJR36035.1"/>
    </source>
</evidence>
<evidence type="ECO:0000313" key="3">
    <source>
        <dbReference type="Proteomes" id="UP000500938"/>
    </source>
</evidence>
<dbReference type="PROSITE" id="PS51257">
    <property type="entry name" value="PROKAR_LIPOPROTEIN"/>
    <property type="match status" value="1"/>
</dbReference>
<evidence type="ECO:0000256" key="1">
    <source>
        <dbReference type="SAM" id="SignalP"/>
    </source>
</evidence>
<protein>
    <submittedName>
        <fullName evidence="2">Uncharacterized protein</fullName>
    </submittedName>
</protein>
<dbReference type="Proteomes" id="UP000500938">
    <property type="component" value="Chromosome"/>
</dbReference>
<dbReference type="SUPFAM" id="SSF55486">
    <property type="entry name" value="Metalloproteases ('zincins'), catalytic domain"/>
    <property type="match status" value="1"/>
</dbReference>